<evidence type="ECO:0000256" key="5">
    <source>
        <dbReference type="ARBA" id="ARBA00022927"/>
    </source>
</evidence>
<keyword evidence="3 9" id="KW-1003">Cell membrane</keyword>
<dbReference type="InterPro" id="IPR038379">
    <property type="entry name" value="SecE_sf"/>
</dbReference>
<dbReference type="NCBIfam" id="TIGR00964">
    <property type="entry name" value="secE_bact"/>
    <property type="match status" value="1"/>
</dbReference>
<dbReference type="PANTHER" id="PTHR33910">
    <property type="entry name" value="PROTEIN TRANSLOCASE SUBUNIT SECE"/>
    <property type="match status" value="1"/>
</dbReference>
<dbReference type="Gene3D" id="1.20.5.1030">
    <property type="entry name" value="Preprotein translocase secy subunit"/>
    <property type="match status" value="1"/>
</dbReference>
<feature type="transmembrane region" description="Helical" evidence="9">
    <location>
        <begin position="42"/>
        <end position="63"/>
    </location>
</feature>
<comment type="function">
    <text evidence="9">Essential subunit of the Sec protein translocation channel SecYEG. Clamps together the 2 halves of SecY. May contact the channel plug during translocation.</text>
</comment>
<dbReference type="EMBL" id="JBHLTG010000001">
    <property type="protein sequence ID" value="MFC0677245.1"/>
    <property type="molecule type" value="Genomic_DNA"/>
</dbReference>
<evidence type="ECO:0000313" key="10">
    <source>
        <dbReference type="EMBL" id="MFC0677245.1"/>
    </source>
</evidence>
<evidence type="ECO:0000256" key="1">
    <source>
        <dbReference type="ARBA" id="ARBA00004370"/>
    </source>
</evidence>
<keyword evidence="7 9" id="KW-0811">Translocation</keyword>
<evidence type="ECO:0000256" key="9">
    <source>
        <dbReference type="HAMAP-Rule" id="MF_00422"/>
    </source>
</evidence>
<evidence type="ECO:0000256" key="4">
    <source>
        <dbReference type="ARBA" id="ARBA00022692"/>
    </source>
</evidence>
<sequence length="125" mass="13809">MNSKIEPSRSGSAADVFKYALALLLVAASVFAYYWFDQWPTALRTLIVVLGIVAAVVVFAVTAKGGQTREFLSESRFELRKVVWPTRQEAMRTTWVVMIAVAVLSLILAGFDVIIQAAVKFLLGR</sequence>
<protein>
    <recommendedName>
        <fullName evidence="9">Protein translocase subunit SecE</fullName>
    </recommendedName>
</protein>
<dbReference type="PRINTS" id="PR01650">
    <property type="entry name" value="SECETRNLCASE"/>
</dbReference>
<comment type="caution">
    <text evidence="10">The sequence shown here is derived from an EMBL/GenBank/DDBJ whole genome shotgun (WGS) entry which is preliminary data.</text>
</comment>
<dbReference type="HAMAP" id="MF_00422">
    <property type="entry name" value="SecE"/>
    <property type="match status" value="1"/>
</dbReference>
<dbReference type="PANTHER" id="PTHR33910:SF1">
    <property type="entry name" value="PROTEIN TRANSLOCASE SUBUNIT SECE"/>
    <property type="match status" value="1"/>
</dbReference>
<reference evidence="10 11" key="1">
    <citation type="submission" date="2024-09" db="EMBL/GenBank/DDBJ databases">
        <authorList>
            <person name="Sun Q."/>
            <person name="Mori K."/>
        </authorList>
    </citation>
    <scope>NUCLEOTIDE SEQUENCE [LARGE SCALE GENOMIC DNA]</scope>
    <source>
        <strain evidence="10 11">KCTC 23076</strain>
    </source>
</reference>
<organism evidence="10 11">
    <name type="scientific">Lysobacter korlensis</name>
    <dbReference type="NCBI Taxonomy" id="553636"/>
    <lineage>
        <taxon>Bacteria</taxon>
        <taxon>Pseudomonadati</taxon>
        <taxon>Pseudomonadota</taxon>
        <taxon>Gammaproteobacteria</taxon>
        <taxon>Lysobacterales</taxon>
        <taxon>Lysobacteraceae</taxon>
        <taxon>Lysobacter</taxon>
    </lineage>
</organism>
<gene>
    <name evidence="9 10" type="primary">secE</name>
    <name evidence="10" type="ORF">ACFFGH_05190</name>
</gene>
<keyword evidence="4 9" id="KW-0812">Transmembrane</keyword>
<comment type="caution">
    <text evidence="9">Lacks conserved residue(s) required for the propagation of feature annotation.</text>
</comment>
<name>A0ABV6RJS9_9GAMM</name>
<comment type="subcellular location">
    <subcellularLocation>
        <location evidence="1">Membrane</location>
    </subcellularLocation>
</comment>
<dbReference type="InterPro" id="IPR005807">
    <property type="entry name" value="SecE_bac"/>
</dbReference>
<proteinExistence type="inferred from homology"/>
<feature type="transmembrane region" description="Helical" evidence="9">
    <location>
        <begin position="95"/>
        <end position="119"/>
    </location>
</feature>
<dbReference type="RefSeq" id="WP_386665463.1">
    <property type="nucleotide sequence ID" value="NZ_JBHLTG010000001.1"/>
</dbReference>
<keyword evidence="2 9" id="KW-0813">Transport</keyword>
<feature type="transmembrane region" description="Helical" evidence="9">
    <location>
        <begin position="16"/>
        <end position="36"/>
    </location>
</feature>
<evidence type="ECO:0000256" key="2">
    <source>
        <dbReference type="ARBA" id="ARBA00022448"/>
    </source>
</evidence>
<keyword evidence="8 9" id="KW-0472">Membrane</keyword>
<keyword evidence="11" id="KW-1185">Reference proteome</keyword>
<keyword evidence="6 9" id="KW-1133">Transmembrane helix</keyword>
<comment type="subunit">
    <text evidence="9">Component of the Sec protein translocase complex. Heterotrimer consisting of SecY, SecE and SecG subunits. The heterotrimers can form oligomers, although 1 heterotrimer is thought to be able to translocate proteins. Interacts with the ribosome. Interacts with SecDF, and other proteins may be involved. Interacts with SecA.</text>
</comment>
<evidence type="ECO:0000256" key="6">
    <source>
        <dbReference type="ARBA" id="ARBA00022989"/>
    </source>
</evidence>
<comment type="similarity">
    <text evidence="9">Belongs to the SecE/SEC61-gamma family.</text>
</comment>
<dbReference type="Proteomes" id="UP001589896">
    <property type="component" value="Unassembled WGS sequence"/>
</dbReference>
<evidence type="ECO:0000313" key="11">
    <source>
        <dbReference type="Proteomes" id="UP001589896"/>
    </source>
</evidence>
<evidence type="ECO:0000256" key="8">
    <source>
        <dbReference type="ARBA" id="ARBA00023136"/>
    </source>
</evidence>
<keyword evidence="5 9" id="KW-0653">Protein transport</keyword>
<evidence type="ECO:0000256" key="7">
    <source>
        <dbReference type="ARBA" id="ARBA00023010"/>
    </source>
</evidence>
<accession>A0ABV6RJS9</accession>
<dbReference type="Pfam" id="PF00584">
    <property type="entry name" value="SecE"/>
    <property type="match status" value="1"/>
</dbReference>
<dbReference type="InterPro" id="IPR001901">
    <property type="entry name" value="Translocase_SecE/Sec61-g"/>
</dbReference>
<evidence type="ECO:0000256" key="3">
    <source>
        <dbReference type="ARBA" id="ARBA00022475"/>
    </source>
</evidence>